<dbReference type="eggNOG" id="COG1846">
    <property type="taxonomic scope" value="Bacteria"/>
</dbReference>
<dbReference type="PROSITE" id="PS50995">
    <property type="entry name" value="HTH_MARR_2"/>
    <property type="match status" value="1"/>
</dbReference>
<dbReference type="InterPro" id="IPR036388">
    <property type="entry name" value="WH-like_DNA-bd_sf"/>
</dbReference>
<keyword evidence="3" id="KW-1185">Reference proteome</keyword>
<dbReference type="Pfam" id="PF01047">
    <property type="entry name" value="MarR"/>
    <property type="match status" value="1"/>
</dbReference>
<dbReference type="SMART" id="SM00347">
    <property type="entry name" value="HTH_MARR"/>
    <property type="match status" value="1"/>
</dbReference>
<dbReference type="KEGG" id="oat:OAN307_c37350"/>
<accession>M9R961</accession>
<reference evidence="2 3" key="1">
    <citation type="journal article" date="2013" name="PLoS ONE">
        <title>Poles Apart: Arctic and Antarctic Octadecabacter strains Share High Genome Plasticity and a New Type of Xanthorhodopsin.</title>
        <authorList>
            <person name="Vollmers J."/>
            <person name="Voget S."/>
            <person name="Dietrich S."/>
            <person name="Gollnow K."/>
            <person name="Smits M."/>
            <person name="Meyer K."/>
            <person name="Brinkhoff T."/>
            <person name="Simon M."/>
            <person name="Daniel R."/>
        </authorList>
    </citation>
    <scope>NUCLEOTIDE SEQUENCE [LARGE SCALE GENOMIC DNA]</scope>
    <source>
        <strain evidence="2 3">307</strain>
    </source>
</reference>
<dbReference type="PANTHER" id="PTHR33164:SF43">
    <property type="entry name" value="HTH-TYPE TRANSCRIPTIONAL REPRESSOR YETL"/>
    <property type="match status" value="1"/>
</dbReference>
<dbReference type="HOGENOM" id="CLU_083287_18_6_5"/>
<proteinExistence type="predicted"/>
<feature type="domain" description="HTH marR-type" evidence="1">
    <location>
        <begin position="1"/>
        <end position="145"/>
    </location>
</feature>
<evidence type="ECO:0000313" key="3">
    <source>
        <dbReference type="Proteomes" id="UP000005307"/>
    </source>
</evidence>
<gene>
    <name evidence="2" type="ORF">OAN307_c37350</name>
</gene>
<dbReference type="InterPro" id="IPR000835">
    <property type="entry name" value="HTH_MarR-typ"/>
</dbReference>
<dbReference type="SUPFAM" id="SSF46785">
    <property type="entry name" value="Winged helix' DNA-binding domain"/>
    <property type="match status" value="1"/>
</dbReference>
<dbReference type="PRINTS" id="PR00598">
    <property type="entry name" value="HTHMARR"/>
</dbReference>
<dbReference type="STRING" id="391626.OAN307_c37350"/>
<dbReference type="PANTHER" id="PTHR33164">
    <property type="entry name" value="TRANSCRIPTIONAL REGULATOR, MARR FAMILY"/>
    <property type="match status" value="1"/>
</dbReference>
<sequence length="155" mass="17176">MATNTMKPKPLVVPVSIGRQLNITASVGNAVCNQLLEPHDLTLAQWAVLSSLWQNGDMSLKDLAKLTGNAPPATSRIVERMVMGGLLLRTQNNKDRRAVSVSLSPKAEGFRYLHTIYEDVNAVLLADLTASEQAQLFKLLRKVEENARNWVRKNL</sequence>
<dbReference type="Proteomes" id="UP000005307">
    <property type="component" value="Chromosome"/>
</dbReference>
<dbReference type="Gene3D" id="1.10.10.10">
    <property type="entry name" value="Winged helix-like DNA-binding domain superfamily/Winged helix DNA-binding domain"/>
    <property type="match status" value="1"/>
</dbReference>
<organism evidence="2 3">
    <name type="scientific">Octadecabacter antarcticus 307</name>
    <dbReference type="NCBI Taxonomy" id="391626"/>
    <lineage>
        <taxon>Bacteria</taxon>
        <taxon>Pseudomonadati</taxon>
        <taxon>Pseudomonadota</taxon>
        <taxon>Alphaproteobacteria</taxon>
        <taxon>Rhodobacterales</taxon>
        <taxon>Roseobacteraceae</taxon>
        <taxon>Octadecabacter</taxon>
    </lineage>
</organism>
<evidence type="ECO:0000313" key="2">
    <source>
        <dbReference type="EMBL" id="AGI69194.1"/>
    </source>
</evidence>
<dbReference type="GO" id="GO:0006950">
    <property type="term" value="P:response to stress"/>
    <property type="evidence" value="ECO:0007669"/>
    <property type="project" value="TreeGrafter"/>
</dbReference>
<name>M9R961_9RHOB</name>
<dbReference type="EMBL" id="CP003740">
    <property type="protein sequence ID" value="AGI69194.1"/>
    <property type="molecule type" value="Genomic_DNA"/>
</dbReference>
<dbReference type="GO" id="GO:0003700">
    <property type="term" value="F:DNA-binding transcription factor activity"/>
    <property type="evidence" value="ECO:0007669"/>
    <property type="project" value="InterPro"/>
</dbReference>
<dbReference type="InterPro" id="IPR036390">
    <property type="entry name" value="WH_DNA-bd_sf"/>
</dbReference>
<dbReference type="InterPro" id="IPR039422">
    <property type="entry name" value="MarR/SlyA-like"/>
</dbReference>
<protein>
    <submittedName>
        <fullName evidence="2">Transcriptional regulator</fullName>
    </submittedName>
</protein>
<evidence type="ECO:0000259" key="1">
    <source>
        <dbReference type="PROSITE" id="PS50995"/>
    </source>
</evidence>
<dbReference type="AlphaFoldDB" id="M9R961"/>